<sequence length="260" mass="27527">MTASAIDPISGRPRDGSAGIDHLAKLARLQSAFAAGIAPADPTRPVPGIDNWTVRDLVVHLAGIHHWAAAQARAEHTSPLDRDPDDLPGLYASTAAELTDTLTELGPDRTGSTLLGPGPASFWHRRQVHETLIHLGDLYAAGSGRWSAEVFDGAVDLTPALWADGIDEVVQVMEPRQVRLGRIQPLARIVALHAVDAGATFQLGAHEDGRIRQDPAAVVSGPARDLLLVLWRRIPLESAGVGVDGDRSAVEKALATAITP</sequence>
<dbReference type="GO" id="GO:0046872">
    <property type="term" value="F:metal ion binding"/>
    <property type="evidence" value="ECO:0007669"/>
    <property type="project" value="InterPro"/>
</dbReference>
<dbReference type="InterPro" id="IPR010872">
    <property type="entry name" value="MDMPI_C-term_domain"/>
</dbReference>
<evidence type="ECO:0000313" key="3">
    <source>
        <dbReference type="EMBL" id="GGL62561.1"/>
    </source>
</evidence>
<accession>A0A917W4S5</accession>
<dbReference type="AlphaFoldDB" id="A0A917W4S5"/>
<keyword evidence="4" id="KW-1185">Reference proteome</keyword>
<dbReference type="InterPro" id="IPR034660">
    <property type="entry name" value="DinB/YfiT-like"/>
</dbReference>
<dbReference type="SUPFAM" id="SSF109854">
    <property type="entry name" value="DinB/YfiT-like putative metalloenzymes"/>
    <property type="match status" value="1"/>
</dbReference>
<proteinExistence type="predicted"/>
<dbReference type="NCBIfam" id="TIGR03083">
    <property type="entry name" value="maleylpyruvate isomerase family mycothiol-dependent enzyme"/>
    <property type="match status" value="1"/>
</dbReference>
<dbReference type="GO" id="GO:0005886">
    <property type="term" value="C:plasma membrane"/>
    <property type="evidence" value="ECO:0007669"/>
    <property type="project" value="TreeGrafter"/>
</dbReference>
<gene>
    <name evidence="3" type="ORF">GCM10011575_21390</name>
</gene>
<protein>
    <recommendedName>
        <fullName evidence="5">TIGR03083 family protein</fullName>
    </recommendedName>
</protein>
<name>A0A917W4S5_9ACTN</name>
<dbReference type="PANTHER" id="PTHR40758:SF1">
    <property type="entry name" value="CONSERVED PROTEIN"/>
    <property type="match status" value="1"/>
</dbReference>
<evidence type="ECO:0000259" key="1">
    <source>
        <dbReference type="Pfam" id="PF07398"/>
    </source>
</evidence>
<evidence type="ECO:0008006" key="5">
    <source>
        <dbReference type="Google" id="ProtNLM"/>
    </source>
</evidence>
<dbReference type="InterPro" id="IPR017517">
    <property type="entry name" value="Maleyloyr_isom"/>
</dbReference>
<dbReference type="Proteomes" id="UP000613840">
    <property type="component" value="Unassembled WGS sequence"/>
</dbReference>
<evidence type="ECO:0000313" key="4">
    <source>
        <dbReference type="Proteomes" id="UP000613840"/>
    </source>
</evidence>
<evidence type="ECO:0000259" key="2">
    <source>
        <dbReference type="Pfam" id="PF11716"/>
    </source>
</evidence>
<dbReference type="RefSeq" id="WP_229669945.1">
    <property type="nucleotide sequence ID" value="NZ_BMMZ01000004.1"/>
</dbReference>
<reference evidence="3" key="2">
    <citation type="submission" date="2020-09" db="EMBL/GenBank/DDBJ databases">
        <authorList>
            <person name="Sun Q."/>
            <person name="Zhou Y."/>
        </authorList>
    </citation>
    <scope>NUCLEOTIDE SEQUENCE</scope>
    <source>
        <strain evidence="3">CGMCC 4.7306</strain>
    </source>
</reference>
<feature type="domain" description="Mycothiol-dependent maleylpyruvate isomerase metal-binding" evidence="2">
    <location>
        <begin position="31"/>
        <end position="138"/>
    </location>
</feature>
<organism evidence="3 4">
    <name type="scientific">Microlunatus endophyticus</name>
    <dbReference type="NCBI Taxonomy" id="1716077"/>
    <lineage>
        <taxon>Bacteria</taxon>
        <taxon>Bacillati</taxon>
        <taxon>Actinomycetota</taxon>
        <taxon>Actinomycetes</taxon>
        <taxon>Propionibacteriales</taxon>
        <taxon>Propionibacteriaceae</taxon>
        <taxon>Microlunatus</taxon>
    </lineage>
</organism>
<comment type="caution">
    <text evidence="3">The sequence shown here is derived from an EMBL/GenBank/DDBJ whole genome shotgun (WGS) entry which is preliminary data.</text>
</comment>
<dbReference type="Pfam" id="PF07398">
    <property type="entry name" value="MDMPI_C"/>
    <property type="match status" value="1"/>
</dbReference>
<dbReference type="PANTHER" id="PTHR40758">
    <property type="entry name" value="CONSERVED PROTEIN"/>
    <property type="match status" value="1"/>
</dbReference>
<feature type="domain" description="MDMPI C-terminal" evidence="1">
    <location>
        <begin position="163"/>
        <end position="250"/>
    </location>
</feature>
<dbReference type="EMBL" id="BMMZ01000004">
    <property type="protein sequence ID" value="GGL62561.1"/>
    <property type="molecule type" value="Genomic_DNA"/>
</dbReference>
<dbReference type="Pfam" id="PF11716">
    <property type="entry name" value="MDMPI_N"/>
    <property type="match status" value="1"/>
</dbReference>
<reference evidence="3" key="1">
    <citation type="journal article" date="2014" name="Int. J. Syst. Evol. Microbiol.">
        <title>Complete genome sequence of Corynebacterium casei LMG S-19264T (=DSM 44701T), isolated from a smear-ripened cheese.</title>
        <authorList>
            <consortium name="US DOE Joint Genome Institute (JGI-PGF)"/>
            <person name="Walter F."/>
            <person name="Albersmeier A."/>
            <person name="Kalinowski J."/>
            <person name="Ruckert C."/>
        </authorList>
    </citation>
    <scope>NUCLEOTIDE SEQUENCE</scope>
    <source>
        <strain evidence="3">CGMCC 4.7306</strain>
    </source>
</reference>
<dbReference type="InterPro" id="IPR024344">
    <property type="entry name" value="MDMPI_metal-binding"/>
</dbReference>